<dbReference type="OrthoDB" id="139272at2"/>
<dbReference type="InterPro" id="IPR001227">
    <property type="entry name" value="Ac_transferase_dom_sf"/>
</dbReference>
<dbReference type="SUPFAM" id="SSF51735">
    <property type="entry name" value="NAD(P)-binding Rossmann-fold domains"/>
    <property type="match status" value="2"/>
</dbReference>
<keyword evidence="9" id="KW-1185">Reference proteome</keyword>
<dbReference type="InterPro" id="IPR016036">
    <property type="entry name" value="Malonyl_transacylase_ACP-bd"/>
</dbReference>
<dbReference type="GO" id="GO:0071770">
    <property type="term" value="P:DIM/DIP cell wall layer assembly"/>
    <property type="evidence" value="ECO:0007669"/>
    <property type="project" value="TreeGrafter"/>
</dbReference>
<dbReference type="Gene3D" id="3.10.129.110">
    <property type="entry name" value="Polyketide synthase dehydratase"/>
    <property type="match status" value="1"/>
</dbReference>
<organism evidence="8 9">
    <name type="scientific">Dictyobacter aurantiacus</name>
    <dbReference type="NCBI Taxonomy" id="1936993"/>
    <lineage>
        <taxon>Bacteria</taxon>
        <taxon>Bacillati</taxon>
        <taxon>Chloroflexota</taxon>
        <taxon>Ktedonobacteria</taxon>
        <taxon>Ktedonobacterales</taxon>
        <taxon>Dictyobacteraceae</taxon>
        <taxon>Dictyobacter</taxon>
    </lineage>
</organism>
<dbReference type="PROSITE" id="PS50075">
    <property type="entry name" value="CARRIER"/>
    <property type="match status" value="1"/>
</dbReference>
<dbReference type="Gene3D" id="3.40.50.720">
    <property type="entry name" value="NAD(P)-binding Rossmann-like Domain"/>
    <property type="match status" value="1"/>
</dbReference>
<comment type="caution">
    <text evidence="8">The sequence shown here is derived from an EMBL/GenBank/DDBJ whole genome shotgun (WGS) entry which is preliminary data.</text>
</comment>
<dbReference type="InterPro" id="IPR020841">
    <property type="entry name" value="PKS_Beta-ketoAc_synthase_dom"/>
</dbReference>
<dbReference type="FunFam" id="3.40.47.10:FF:000019">
    <property type="entry name" value="Polyketide synthase type I"/>
    <property type="match status" value="1"/>
</dbReference>
<keyword evidence="2" id="KW-0597">Phosphoprotein</keyword>
<dbReference type="Gene3D" id="3.40.47.10">
    <property type="match status" value="1"/>
</dbReference>
<dbReference type="InterPro" id="IPR049551">
    <property type="entry name" value="PKS_DH_C"/>
</dbReference>
<dbReference type="InterPro" id="IPR014030">
    <property type="entry name" value="Ketoacyl_synth_N"/>
</dbReference>
<dbReference type="InterPro" id="IPR049552">
    <property type="entry name" value="PKS_DH_N"/>
</dbReference>
<evidence type="ECO:0000256" key="3">
    <source>
        <dbReference type="ARBA" id="ARBA00022679"/>
    </source>
</evidence>
<dbReference type="Gene3D" id="1.10.1200.10">
    <property type="entry name" value="ACP-like"/>
    <property type="match status" value="1"/>
</dbReference>
<feature type="region of interest" description="N-terminal hotdog fold" evidence="4">
    <location>
        <begin position="946"/>
        <end position="1074"/>
    </location>
</feature>
<feature type="region of interest" description="C-terminal hotdog fold" evidence="4">
    <location>
        <begin position="1091"/>
        <end position="1240"/>
    </location>
</feature>
<gene>
    <name evidence="8" type="ORF">KDAU_48690</name>
</gene>
<dbReference type="GO" id="GO:0004312">
    <property type="term" value="F:fatty acid synthase activity"/>
    <property type="evidence" value="ECO:0007669"/>
    <property type="project" value="TreeGrafter"/>
</dbReference>
<dbReference type="SUPFAM" id="SSF55048">
    <property type="entry name" value="Probable ACP-binding domain of malonyl-CoA ACP transacylase"/>
    <property type="match status" value="1"/>
</dbReference>
<feature type="domain" description="Ketosynthase family 3 (KS3)" evidence="6">
    <location>
        <begin position="37"/>
        <end position="468"/>
    </location>
</feature>
<keyword evidence="3" id="KW-0808">Transferase</keyword>
<dbReference type="FunFam" id="3.40.366.10:FF:000002">
    <property type="entry name" value="Probable polyketide synthase 2"/>
    <property type="match status" value="1"/>
</dbReference>
<evidence type="ECO:0000256" key="4">
    <source>
        <dbReference type="PROSITE-ProRule" id="PRU01363"/>
    </source>
</evidence>
<dbReference type="Gene3D" id="3.30.70.3290">
    <property type="match status" value="1"/>
</dbReference>
<dbReference type="InterPro" id="IPR006162">
    <property type="entry name" value="Ppantetheine_attach_site"/>
</dbReference>
<dbReference type="Pfam" id="PF08659">
    <property type="entry name" value="KR"/>
    <property type="match status" value="1"/>
</dbReference>
<dbReference type="InterPro" id="IPR036291">
    <property type="entry name" value="NAD(P)-bd_dom_sf"/>
</dbReference>
<dbReference type="InterPro" id="IPR013968">
    <property type="entry name" value="PKS_KR"/>
</dbReference>
<dbReference type="InterPro" id="IPR057326">
    <property type="entry name" value="KR_dom"/>
</dbReference>
<dbReference type="Pfam" id="PF00109">
    <property type="entry name" value="ketoacyl-synt"/>
    <property type="match status" value="1"/>
</dbReference>
<dbReference type="GO" id="GO:0031177">
    <property type="term" value="F:phosphopantetheine binding"/>
    <property type="evidence" value="ECO:0007669"/>
    <property type="project" value="InterPro"/>
</dbReference>
<dbReference type="InterPro" id="IPR009081">
    <property type="entry name" value="PP-bd_ACP"/>
</dbReference>
<dbReference type="InterPro" id="IPR016035">
    <property type="entry name" value="Acyl_Trfase/lysoPLipase"/>
</dbReference>
<dbReference type="SUPFAM" id="SSF53901">
    <property type="entry name" value="Thiolase-like"/>
    <property type="match status" value="1"/>
</dbReference>
<dbReference type="InterPro" id="IPR020807">
    <property type="entry name" value="PKS_DH"/>
</dbReference>
<feature type="domain" description="PKS/mFAS DH" evidence="7">
    <location>
        <begin position="946"/>
        <end position="1240"/>
    </location>
</feature>
<dbReference type="GO" id="GO:0005886">
    <property type="term" value="C:plasma membrane"/>
    <property type="evidence" value="ECO:0007669"/>
    <property type="project" value="TreeGrafter"/>
</dbReference>
<dbReference type="GO" id="GO:0006633">
    <property type="term" value="P:fatty acid biosynthetic process"/>
    <property type="evidence" value="ECO:0007669"/>
    <property type="project" value="TreeGrafter"/>
</dbReference>
<dbReference type="SMART" id="SM00823">
    <property type="entry name" value="PKS_PP"/>
    <property type="match status" value="1"/>
</dbReference>
<dbReference type="PROSITE" id="PS52019">
    <property type="entry name" value="PKS_MFAS_DH"/>
    <property type="match status" value="1"/>
</dbReference>
<dbReference type="GO" id="GO:0005737">
    <property type="term" value="C:cytoplasm"/>
    <property type="evidence" value="ECO:0007669"/>
    <property type="project" value="TreeGrafter"/>
</dbReference>
<evidence type="ECO:0000313" key="9">
    <source>
        <dbReference type="Proteomes" id="UP000287224"/>
    </source>
</evidence>
<dbReference type="InterPro" id="IPR014031">
    <property type="entry name" value="Ketoacyl_synth_C"/>
</dbReference>
<dbReference type="InterPro" id="IPR014043">
    <property type="entry name" value="Acyl_transferase_dom"/>
</dbReference>
<dbReference type="InterPro" id="IPR049900">
    <property type="entry name" value="PKS_mFAS_DH"/>
</dbReference>
<feature type="active site" description="Proton acceptor; for dehydratase activity" evidence="4">
    <location>
        <position position="977"/>
    </location>
</feature>
<dbReference type="Pfam" id="PF22621">
    <property type="entry name" value="CurL-like_PKS_C"/>
    <property type="match status" value="1"/>
</dbReference>
<dbReference type="InterPro" id="IPR016039">
    <property type="entry name" value="Thiolase-like"/>
</dbReference>
<accession>A0A401ZL55</accession>
<proteinExistence type="predicted"/>
<dbReference type="PROSITE" id="PS52004">
    <property type="entry name" value="KS3_2"/>
    <property type="match status" value="1"/>
</dbReference>
<keyword evidence="1" id="KW-0596">Phosphopantetheine</keyword>
<dbReference type="SMART" id="SM00825">
    <property type="entry name" value="PKS_KS"/>
    <property type="match status" value="1"/>
</dbReference>
<reference evidence="9" key="1">
    <citation type="submission" date="2018-12" db="EMBL/GenBank/DDBJ databases">
        <title>Tengunoibacter tsumagoiensis gen. nov., sp. nov., Dictyobacter kobayashii sp. nov., D. alpinus sp. nov., and D. joshuensis sp. nov. and description of Dictyobacteraceae fam. nov. within the order Ktedonobacterales isolated from Tengu-no-mugimeshi.</title>
        <authorList>
            <person name="Wang C.M."/>
            <person name="Zheng Y."/>
            <person name="Sakai Y."/>
            <person name="Toyoda A."/>
            <person name="Minakuchi Y."/>
            <person name="Abe K."/>
            <person name="Yokota A."/>
            <person name="Yabe S."/>
        </authorList>
    </citation>
    <scope>NUCLEOTIDE SEQUENCE [LARGE SCALE GENOMIC DNA]</scope>
    <source>
        <strain evidence="9">S-27</strain>
    </source>
</reference>
<dbReference type="Proteomes" id="UP000287224">
    <property type="component" value="Unassembled WGS sequence"/>
</dbReference>
<dbReference type="PROSITE" id="PS00012">
    <property type="entry name" value="PHOSPHOPANTETHEINE"/>
    <property type="match status" value="1"/>
</dbReference>
<evidence type="ECO:0000256" key="2">
    <source>
        <dbReference type="ARBA" id="ARBA00022553"/>
    </source>
</evidence>
<evidence type="ECO:0000259" key="7">
    <source>
        <dbReference type="PROSITE" id="PS52019"/>
    </source>
</evidence>
<dbReference type="SUPFAM" id="SSF52151">
    <property type="entry name" value="FabD/lysophospholipase-like"/>
    <property type="match status" value="1"/>
</dbReference>
<feature type="active site" description="Proton donor; for dehydratase activity" evidence="4">
    <location>
        <position position="1152"/>
    </location>
</feature>
<dbReference type="PANTHER" id="PTHR43775">
    <property type="entry name" value="FATTY ACID SYNTHASE"/>
    <property type="match status" value="1"/>
</dbReference>
<dbReference type="InterPro" id="IPR049490">
    <property type="entry name" value="C883_1060-like_KR_N"/>
</dbReference>
<dbReference type="PANTHER" id="PTHR43775:SF37">
    <property type="entry name" value="SI:DKEY-61P9.11"/>
    <property type="match status" value="1"/>
</dbReference>
<evidence type="ECO:0000313" key="8">
    <source>
        <dbReference type="EMBL" id="GCE07540.1"/>
    </source>
</evidence>
<dbReference type="EMBL" id="BIFQ01000001">
    <property type="protein sequence ID" value="GCE07540.1"/>
    <property type="molecule type" value="Genomic_DNA"/>
</dbReference>
<dbReference type="SMART" id="SM00826">
    <property type="entry name" value="PKS_DH"/>
    <property type="match status" value="1"/>
</dbReference>
<evidence type="ECO:0000259" key="6">
    <source>
        <dbReference type="PROSITE" id="PS52004"/>
    </source>
</evidence>
<dbReference type="CDD" id="cd00833">
    <property type="entry name" value="PKS"/>
    <property type="match status" value="1"/>
</dbReference>
<dbReference type="SMART" id="SM00827">
    <property type="entry name" value="PKS_AT"/>
    <property type="match status" value="1"/>
</dbReference>
<dbReference type="Pfam" id="PF00550">
    <property type="entry name" value="PP-binding"/>
    <property type="match status" value="1"/>
</dbReference>
<dbReference type="Gene3D" id="3.40.366.10">
    <property type="entry name" value="Malonyl-Coenzyme A Acyl Carrier Protein, domain 2"/>
    <property type="match status" value="1"/>
</dbReference>
<evidence type="ECO:0000259" key="5">
    <source>
        <dbReference type="PROSITE" id="PS50075"/>
    </source>
</evidence>
<name>A0A401ZL55_9CHLR</name>
<dbReference type="InterPro" id="IPR020806">
    <property type="entry name" value="PKS_PP-bd"/>
</dbReference>
<dbReference type="Pfam" id="PF21089">
    <property type="entry name" value="PKS_DH_N"/>
    <property type="match status" value="1"/>
</dbReference>
<evidence type="ECO:0000256" key="1">
    <source>
        <dbReference type="ARBA" id="ARBA00022450"/>
    </source>
</evidence>
<dbReference type="Pfam" id="PF00698">
    <property type="entry name" value="Acyl_transf_1"/>
    <property type="match status" value="1"/>
</dbReference>
<dbReference type="Pfam" id="PF02801">
    <property type="entry name" value="Ketoacyl-synt_C"/>
    <property type="match status" value="1"/>
</dbReference>
<dbReference type="CDD" id="cd08955">
    <property type="entry name" value="KR_2_FAS_SDR_x"/>
    <property type="match status" value="1"/>
</dbReference>
<dbReference type="SMART" id="SM00822">
    <property type="entry name" value="PKS_KR"/>
    <property type="match status" value="1"/>
</dbReference>
<dbReference type="InterPro" id="IPR050091">
    <property type="entry name" value="PKS_NRPS_Biosynth_Enz"/>
</dbReference>
<feature type="domain" description="Carrier" evidence="5">
    <location>
        <begin position="1783"/>
        <end position="1858"/>
    </location>
</feature>
<dbReference type="Pfam" id="PF21394">
    <property type="entry name" value="Beta-ketacyl_N"/>
    <property type="match status" value="1"/>
</dbReference>
<dbReference type="InterPro" id="IPR042104">
    <property type="entry name" value="PKS_dehydratase_sf"/>
</dbReference>
<protein>
    <submittedName>
        <fullName evidence="8">Polyketide synthase</fullName>
    </submittedName>
</protein>
<dbReference type="Pfam" id="PF14765">
    <property type="entry name" value="PS-DH"/>
    <property type="match status" value="1"/>
</dbReference>
<dbReference type="InterPro" id="IPR036736">
    <property type="entry name" value="ACP-like_sf"/>
</dbReference>
<sequence>MMNDPQQRLENLSPERRALLTIKRLQLELEALKKERTEPIAIIGMSCRFPGGANSPEAFWQLLVEGRDAITEVPPDRYDINEFYDPDVDAPGKTVSRWGGFLDAIDQFDPMFFGISPREATYLDPQQRLLLEVTWEAMERAGLLPEKLSGSQTGVFIGLFNRDYFDMQLEQMIYDNASSANPYTGIGNGPSFAAGRISYLLGLQGPSMVIDTVCSSSLVAIHQACQSLRNNECTTAFAGATNLIFYPLSTIVTSKMRALSPQGRSKTFDASADGFVRGEGCGVVILKRLSQALSDGDPILALIRGSAVNQDGRSSGLTAPNGLAQQAVMREALRNAGLSPEHISYVETHGTGTVLGDPIEFDALRAVIGDRPRPDGSQCMLGSVKTNIGHLESCAGMAGLIKTVLCMQHGMIPPVLHLKNLNPHISLENTPFVIPTSLQTWPEGVERKYAGVSGAGLSGTNAHVVLEEAPEPASMHSGVARTEMKHIPFLLPLSARDPEALRQLAHLYQRELSTSGSAIGSASLQDICYTASMRRTHHPYRMAVVGQSHEELAFQLEEFAEGRLVSETAGETKQDPVFVFAGQGTQWPRMGWRLFEQEPVFRAVIEECNALLEKHVQWSLLEALQADERHSRLNETEVAQVALFATQVALAALWRSWGIVPGAVVGHSVGEIAAAHVAGVLSLDDAVQVVVQRGRLMQQAHGLGKMAAVRISEAEAKRLLVDYPTRLSIAAVNSQMGVVLSGEAQALEEVLRSIELEGGSFRRLQVDYAFHSPQMERFRAPLVTQLQRLKPGRASIPLVSTVTGQQSSGEEYDADYWGRNMCQEVRFGPALEELIRMGYQTFLEISPQPALMQPIKQTLEQHGKSGLVLPSLRQGLAERLVMLTSLGALYAQGYAVHWDQLYSTAAGPYTVVALPTYQWQRKRYWFTEKKPGFRRYMGSYGKLVRHPLLGQRLRSAAKEIVFEKTLDTHTISWLNDHQVYGTVVLPASAYVEMMLASARETLKEAIVQLDELFIHQALVLSPDSSRLVQLIVNPSTDKTHAAVQVFSRPEDGEDDEDTWILHADGNVRVERSRSSSVAEPLQLAEIQSRCAETVEGTRHYQQMRDIGLQYGVGFQGVGLTWRRDGEALASVVLPWQLNEEAEHYYMHPALLDACFQVVEASLVKGPAESPANVYLPISMDRIRFYARPGKNVWCHVQAHPESAETETMRVVDVEILDENGQVIAEVNGLHLRRAPREALIPRPRQQVRDWFYEMGWERQAREATPVDLASSSVKDGNWLILCDRRGTGTRLAQRLREKGEQCVLVFAGQDDEIEESGCHCIDPTNAAELHRLLVEHFSDGRSCRGIIHLWGLDAVETEQATVASLEASQSMICGSVLHIIQAVVDEKWSYSPQLWIITRGSQAVIEGENDLSVAQAPVWGLGRVVAMEQPDFQCKRIDLDRAADVVEETEELLQEIQQADREDQVAFRSHERYVARLSRSARQLSRQQQSFPHTFRADSTYLITGGLGGLGLATARWMVEHRGVKHLVLVGRSGASDAVRVAVDELERSAAQVLVMRADIAQEDQVAQLLATVQSTMPPLRGIIHAAGVLDDGVLLQQNWERFSRVMAPKVKGTWNLHTLTRDLPLDFFVLFSSGASLMGSAGQGNYAAANAFMDALAHYRCSRGLPATSINWGAWADTGMVTTSAGIERRLAKDGMQAIDQAQGLTVLDQLLQQGPVQIGVLPIDWETLAKHVAGGERPPFLKKLLDEVQLRVADSRTSSLQGQRDDLLRKLEAVPESEKLDVLQQYVYWQVRQVLGLDPGFKLEPAQNLFEIGMDSLMAVELRNRFHSMLEKAIPANLVFDHPGVGAITAYLAPLVLALAES</sequence>
<dbReference type="SUPFAM" id="SSF47336">
    <property type="entry name" value="ACP-like"/>
    <property type="match status" value="1"/>
</dbReference>